<dbReference type="PANTHER" id="PTHR34383">
    <property type="entry name" value="POLYPHOSPHATE:AMP PHOSPHOTRANSFERASE-RELATED"/>
    <property type="match status" value="1"/>
</dbReference>
<dbReference type="EMBL" id="JAZBJZ010000099">
    <property type="protein sequence ID" value="MEE3718898.1"/>
    <property type="molecule type" value="Genomic_DNA"/>
</dbReference>
<organism evidence="2 3">
    <name type="scientific">Tumidithrix elongata BACA0141</name>
    <dbReference type="NCBI Taxonomy" id="2716417"/>
    <lineage>
        <taxon>Bacteria</taxon>
        <taxon>Bacillati</taxon>
        <taxon>Cyanobacteriota</taxon>
        <taxon>Cyanophyceae</taxon>
        <taxon>Pseudanabaenales</taxon>
        <taxon>Pseudanabaenaceae</taxon>
        <taxon>Tumidithrix</taxon>
        <taxon>Tumidithrix elongata</taxon>
    </lineage>
</organism>
<protein>
    <recommendedName>
        <fullName evidence="1">Polyphosphate kinase-2-related domain-containing protein</fullName>
    </recommendedName>
</protein>
<evidence type="ECO:0000313" key="2">
    <source>
        <dbReference type="EMBL" id="MEE3718898.1"/>
    </source>
</evidence>
<evidence type="ECO:0000259" key="1">
    <source>
        <dbReference type="Pfam" id="PF03976"/>
    </source>
</evidence>
<dbReference type="Proteomes" id="UP001333818">
    <property type="component" value="Unassembled WGS sequence"/>
</dbReference>
<dbReference type="InterPro" id="IPR022488">
    <property type="entry name" value="PPK2-related"/>
</dbReference>
<sequence>MNRPEKNWKFSVNDAKERRFWDDYMSVYEDMFNHTSTKYAPWYVIPANRKWFTRLVVAGIIYTQLKELNLKYPTLSKEQHQGLLNAKEILESHK</sequence>
<feature type="domain" description="Polyphosphate kinase-2-related" evidence="1">
    <location>
        <begin position="2"/>
        <end position="68"/>
    </location>
</feature>
<dbReference type="AlphaFoldDB" id="A0AAW9Q6P3"/>
<dbReference type="InterPro" id="IPR027417">
    <property type="entry name" value="P-loop_NTPase"/>
</dbReference>
<reference evidence="2" key="1">
    <citation type="submission" date="2024-01" db="EMBL/GenBank/DDBJ databases">
        <title>Bank of Algae and Cyanobacteria of the Azores (BACA) strain genomes.</title>
        <authorList>
            <person name="Luz R."/>
            <person name="Cordeiro R."/>
            <person name="Fonseca A."/>
            <person name="Goncalves V."/>
        </authorList>
    </citation>
    <scope>NUCLEOTIDE SEQUENCE</scope>
    <source>
        <strain evidence="2">BACA0141</strain>
    </source>
</reference>
<comment type="caution">
    <text evidence="2">The sequence shown here is derived from an EMBL/GenBank/DDBJ whole genome shotgun (WGS) entry which is preliminary data.</text>
</comment>
<name>A0AAW9Q6P3_9CYAN</name>
<accession>A0AAW9Q6P3</accession>
<evidence type="ECO:0000313" key="3">
    <source>
        <dbReference type="Proteomes" id="UP001333818"/>
    </source>
</evidence>
<dbReference type="Gene3D" id="3.40.50.300">
    <property type="entry name" value="P-loop containing nucleotide triphosphate hydrolases"/>
    <property type="match status" value="1"/>
</dbReference>
<dbReference type="PANTHER" id="PTHR34383:SF3">
    <property type="entry name" value="POLYPHOSPHATE:AMP PHOSPHOTRANSFERASE"/>
    <property type="match status" value="1"/>
</dbReference>
<gene>
    <name evidence="2" type="ORF">V2H45_19320</name>
</gene>
<keyword evidence="3" id="KW-1185">Reference proteome</keyword>
<proteinExistence type="predicted"/>
<dbReference type="Pfam" id="PF03976">
    <property type="entry name" value="PPK2"/>
    <property type="match status" value="1"/>
</dbReference>